<feature type="compositionally biased region" description="Polar residues" evidence="5">
    <location>
        <begin position="285"/>
        <end position="297"/>
    </location>
</feature>
<dbReference type="InterPro" id="IPR024478">
    <property type="entry name" value="HlyB_4HB_MCP"/>
</dbReference>
<feature type="transmembrane region" description="Helical" evidence="6">
    <location>
        <begin position="192"/>
        <end position="212"/>
    </location>
</feature>
<organism evidence="9 10">
    <name type="scientific">Roseateles oligotrophus</name>
    <dbReference type="NCBI Taxonomy" id="1769250"/>
    <lineage>
        <taxon>Bacteria</taxon>
        <taxon>Pseudomonadati</taxon>
        <taxon>Pseudomonadota</taxon>
        <taxon>Betaproteobacteria</taxon>
        <taxon>Burkholderiales</taxon>
        <taxon>Sphaerotilaceae</taxon>
        <taxon>Roseateles</taxon>
    </lineage>
</organism>
<dbReference type="InterPro" id="IPR051310">
    <property type="entry name" value="MCP_chemotaxis"/>
</dbReference>
<dbReference type="GO" id="GO:0004888">
    <property type="term" value="F:transmembrane signaling receptor activity"/>
    <property type="evidence" value="ECO:0007669"/>
    <property type="project" value="InterPro"/>
</dbReference>
<dbReference type="Pfam" id="PF12729">
    <property type="entry name" value="4HB_MCP_1"/>
    <property type="match status" value="1"/>
</dbReference>
<dbReference type="Gene3D" id="1.10.287.950">
    <property type="entry name" value="Methyl-accepting chemotaxis protein"/>
    <property type="match status" value="1"/>
</dbReference>
<dbReference type="CDD" id="cd11386">
    <property type="entry name" value="MCP_signal"/>
    <property type="match status" value="1"/>
</dbReference>
<comment type="similarity">
    <text evidence="3">Belongs to the methyl-accepting chemotaxis (MCP) protein family.</text>
</comment>
<feature type="region of interest" description="Disordered" evidence="5">
    <location>
        <begin position="285"/>
        <end position="305"/>
    </location>
</feature>
<dbReference type="GO" id="GO:0005886">
    <property type="term" value="C:plasma membrane"/>
    <property type="evidence" value="ECO:0007669"/>
    <property type="project" value="TreeGrafter"/>
</dbReference>
<dbReference type="EMBL" id="JACHLP010000009">
    <property type="protein sequence ID" value="MBB4845439.1"/>
    <property type="molecule type" value="Genomic_DNA"/>
</dbReference>
<keyword evidence="10" id="KW-1185">Reference proteome</keyword>
<keyword evidence="6" id="KW-0472">Membrane</keyword>
<evidence type="ECO:0000256" key="5">
    <source>
        <dbReference type="SAM" id="MobiDB-lite"/>
    </source>
</evidence>
<evidence type="ECO:0000256" key="6">
    <source>
        <dbReference type="SAM" id="Phobius"/>
    </source>
</evidence>
<dbReference type="AlphaFoldDB" id="A0A840LHE4"/>
<dbReference type="Pfam" id="PF00015">
    <property type="entry name" value="MCPsignal"/>
    <property type="match status" value="1"/>
</dbReference>
<dbReference type="RefSeq" id="WP_184303438.1">
    <property type="nucleotide sequence ID" value="NZ_JACHLP010000009.1"/>
</dbReference>
<dbReference type="GO" id="GO:0007165">
    <property type="term" value="P:signal transduction"/>
    <property type="evidence" value="ECO:0007669"/>
    <property type="project" value="UniProtKB-KW"/>
</dbReference>
<evidence type="ECO:0000256" key="2">
    <source>
        <dbReference type="ARBA" id="ARBA00022481"/>
    </source>
</evidence>
<comment type="subcellular location">
    <subcellularLocation>
        <location evidence="1">Membrane</location>
    </subcellularLocation>
</comment>
<feature type="domain" description="HAMP" evidence="8">
    <location>
        <begin position="213"/>
        <end position="265"/>
    </location>
</feature>
<dbReference type="PROSITE" id="PS50885">
    <property type="entry name" value="HAMP"/>
    <property type="match status" value="1"/>
</dbReference>
<dbReference type="PANTHER" id="PTHR43531:SF14">
    <property type="entry name" value="METHYL-ACCEPTING CHEMOTAXIS PROTEIN I-RELATED"/>
    <property type="match status" value="1"/>
</dbReference>
<sequence>MGQTSSFGIARKLYLVSFALVLGLAVVAVLSWNALGQVAVNAQKASELRVPQLMRMDSAQLNLTRVSLQVRHAMLVRTPEDLAATLEDIGKKHKAIDEALAQYGAAVTSPEGKIAIEKITTLFKEFWLIGGENLEFVKAGKKDEAFEQLVKKTIPARNAILTVMADEVARQSKALNGEIDEITAASRSVRNLVVALVLVVALGLTLSSWFIARVLQRRVEVTQQAAERVRDGNLSVQIHDAESDEFSPLLQAMKDMQGALGKVVGTVRSNAESVATASAQIAQGNQDLSGRTEQQASALEETAASMEQLGSTVKQNSDNARQADQLAKNASTVAERGGRVVEEVVGTMKDINDSSTKIADIISVIDGIAFQTNILALNAAVEAARAGEQGRGFAVVAGEVRNLAQRSAEAAKEIKSLITASVDRVERGTQLVDQAGSTMQEVVSAIKRVTDIMGEISAASMEQSQGVAQVGEAVTQMDQATQQNAALVEESAAAAESLRNQASQLVQVVAAFKI</sequence>
<keyword evidence="6" id="KW-0812">Transmembrane</keyword>
<dbReference type="InterPro" id="IPR004089">
    <property type="entry name" value="MCPsignal_dom"/>
</dbReference>
<comment type="caution">
    <text evidence="9">The sequence shown here is derived from an EMBL/GenBank/DDBJ whole genome shotgun (WGS) entry which is preliminary data.</text>
</comment>
<protein>
    <submittedName>
        <fullName evidence="9">Methyl-accepting chemotaxis protein</fullName>
    </submittedName>
</protein>
<dbReference type="Proteomes" id="UP000562027">
    <property type="component" value="Unassembled WGS sequence"/>
</dbReference>
<dbReference type="PROSITE" id="PS50111">
    <property type="entry name" value="CHEMOTAXIS_TRANSDUC_2"/>
    <property type="match status" value="1"/>
</dbReference>
<dbReference type="SMART" id="SM00283">
    <property type="entry name" value="MA"/>
    <property type="match status" value="1"/>
</dbReference>
<dbReference type="SMART" id="SM00304">
    <property type="entry name" value="HAMP"/>
    <property type="match status" value="1"/>
</dbReference>
<evidence type="ECO:0000256" key="3">
    <source>
        <dbReference type="ARBA" id="ARBA00029447"/>
    </source>
</evidence>
<accession>A0A840LHE4</accession>
<dbReference type="FunFam" id="1.10.287.950:FF:000001">
    <property type="entry name" value="Methyl-accepting chemotaxis sensory transducer"/>
    <property type="match status" value="1"/>
</dbReference>
<evidence type="ECO:0000256" key="4">
    <source>
        <dbReference type="PROSITE-ProRule" id="PRU00284"/>
    </source>
</evidence>
<dbReference type="PANTHER" id="PTHR43531">
    <property type="entry name" value="PROTEIN ICFG"/>
    <property type="match status" value="1"/>
</dbReference>
<dbReference type="SUPFAM" id="SSF58104">
    <property type="entry name" value="Methyl-accepting chemotaxis protein (MCP) signaling domain"/>
    <property type="match status" value="1"/>
</dbReference>
<evidence type="ECO:0000259" key="8">
    <source>
        <dbReference type="PROSITE" id="PS50885"/>
    </source>
</evidence>
<evidence type="ECO:0000313" key="9">
    <source>
        <dbReference type="EMBL" id="MBB4845439.1"/>
    </source>
</evidence>
<reference evidence="9 10" key="1">
    <citation type="submission" date="2020-08" db="EMBL/GenBank/DDBJ databases">
        <title>Functional genomics of gut bacteria from endangered species of beetles.</title>
        <authorList>
            <person name="Carlos-Shanley C."/>
        </authorList>
    </citation>
    <scope>NUCLEOTIDE SEQUENCE [LARGE SCALE GENOMIC DNA]</scope>
    <source>
        <strain evidence="9 10">S00239</strain>
    </source>
</reference>
<evidence type="ECO:0000256" key="1">
    <source>
        <dbReference type="ARBA" id="ARBA00004370"/>
    </source>
</evidence>
<dbReference type="PRINTS" id="PR00260">
    <property type="entry name" value="CHEMTRNSDUCR"/>
</dbReference>
<evidence type="ECO:0000259" key="7">
    <source>
        <dbReference type="PROSITE" id="PS50111"/>
    </source>
</evidence>
<dbReference type="InterPro" id="IPR003660">
    <property type="entry name" value="HAMP_dom"/>
</dbReference>
<dbReference type="Pfam" id="PF00672">
    <property type="entry name" value="HAMP"/>
    <property type="match status" value="1"/>
</dbReference>
<keyword evidence="4" id="KW-0807">Transducer</keyword>
<name>A0A840LHE4_9BURK</name>
<keyword evidence="2" id="KW-0488">Methylation</keyword>
<dbReference type="InterPro" id="IPR004090">
    <property type="entry name" value="Chemotax_Me-accpt_rcpt"/>
</dbReference>
<gene>
    <name evidence="9" type="ORF">HNP55_003989</name>
</gene>
<keyword evidence="6" id="KW-1133">Transmembrane helix</keyword>
<feature type="domain" description="Methyl-accepting transducer" evidence="7">
    <location>
        <begin position="270"/>
        <end position="499"/>
    </location>
</feature>
<dbReference type="GO" id="GO:0006935">
    <property type="term" value="P:chemotaxis"/>
    <property type="evidence" value="ECO:0007669"/>
    <property type="project" value="InterPro"/>
</dbReference>
<evidence type="ECO:0000313" key="10">
    <source>
        <dbReference type="Proteomes" id="UP000562027"/>
    </source>
</evidence>
<proteinExistence type="inferred from homology"/>